<keyword evidence="2" id="KW-0804">Transcription</keyword>
<keyword evidence="2" id="KW-0805">Transcription regulation</keyword>
<keyword evidence="3" id="KW-0809">Transit peptide</keyword>
<dbReference type="PANTHER" id="PTHR13068">
    <property type="entry name" value="CGI-12 PROTEIN-RELATED"/>
    <property type="match status" value="1"/>
</dbReference>
<dbReference type="Pfam" id="PF02536">
    <property type="entry name" value="mTERF"/>
    <property type="match status" value="1"/>
</dbReference>
<evidence type="ECO:0000313" key="5">
    <source>
        <dbReference type="Proteomes" id="UP001157006"/>
    </source>
</evidence>
<name>A0AAV0ZDQ4_VICFA</name>
<evidence type="ECO:0000256" key="1">
    <source>
        <dbReference type="ARBA" id="ARBA00007692"/>
    </source>
</evidence>
<dbReference type="Gene3D" id="1.25.70.10">
    <property type="entry name" value="Transcription termination factor 3, mitochondrial"/>
    <property type="match status" value="1"/>
</dbReference>
<keyword evidence="5" id="KW-1185">Reference proteome</keyword>
<keyword evidence="2" id="KW-0806">Transcription termination</keyword>
<protein>
    <recommendedName>
        <fullName evidence="6">mTERF protein</fullName>
    </recommendedName>
</protein>
<dbReference type="InterPro" id="IPR003690">
    <property type="entry name" value="MTERF"/>
</dbReference>
<evidence type="ECO:0000313" key="4">
    <source>
        <dbReference type="EMBL" id="CAI8594957.1"/>
    </source>
</evidence>
<dbReference type="AlphaFoldDB" id="A0AAV0ZDQ4"/>
<dbReference type="GO" id="GO:0006353">
    <property type="term" value="P:DNA-templated transcription termination"/>
    <property type="evidence" value="ECO:0007669"/>
    <property type="project" value="UniProtKB-KW"/>
</dbReference>
<dbReference type="PANTHER" id="PTHR13068:SF91">
    <property type="entry name" value="TRANSCRIPTION TERMINATION FACTOR FAMILY PROTEIN"/>
    <property type="match status" value="1"/>
</dbReference>
<dbReference type="InterPro" id="IPR038538">
    <property type="entry name" value="MTERF_sf"/>
</dbReference>
<dbReference type="EMBL" id="OX451735">
    <property type="protein sequence ID" value="CAI8594957.1"/>
    <property type="molecule type" value="Genomic_DNA"/>
</dbReference>
<evidence type="ECO:0000256" key="2">
    <source>
        <dbReference type="ARBA" id="ARBA00022472"/>
    </source>
</evidence>
<proteinExistence type="inferred from homology"/>
<dbReference type="Proteomes" id="UP001157006">
    <property type="component" value="Chromosome 1S"/>
</dbReference>
<organism evidence="4 5">
    <name type="scientific">Vicia faba</name>
    <name type="common">Broad bean</name>
    <name type="synonym">Faba vulgaris</name>
    <dbReference type="NCBI Taxonomy" id="3906"/>
    <lineage>
        <taxon>Eukaryota</taxon>
        <taxon>Viridiplantae</taxon>
        <taxon>Streptophyta</taxon>
        <taxon>Embryophyta</taxon>
        <taxon>Tracheophyta</taxon>
        <taxon>Spermatophyta</taxon>
        <taxon>Magnoliopsida</taxon>
        <taxon>eudicotyledons</taxon>
        <taxon>Gunneridae</taxon>
        <taxon>Pentapetalae</taxon>
        <taxon>rosids</taxon>
        <taxon>fabids</taxon>
        <taxon>Fabales</taxon>
        <taxon>Fabaceae</taxon>
        <taxon>Papilionoideae</taxon>
        <taxon>50 kb inversion clade</taxon>
        <taxon>NPAAA clade</taxon>
        <taxon>Hologalegina</taxon>
        <taxon>IRL clade</taxon>
        <taxon>Fabeae</taxon>
        <taxon>Vicia</taxon>
    </lineage>
</organism>
<evidence type="ECO:0008006" key="6">
    <source>
        <dbReference type="Google" id="ProtNLM"/>
    </source>
</evidence>
<accession>A0AAV0ZDQ4</accession>
<evidence type="ECO:0000256" key="3">
    <source>
        <dbReference type="ARBA" id="ARBA00022946"/>
    </source>
</evidence>
<reference evidence="4 5" key="1">
    <citation type="submission" date="2023-01" db="EMBL/GenBank/DDBJ databases">
        <authorList>
            <person name="Kreplak J."/>
        </authorList>
    </citation>
    <scope>NUCLEOTIDE SEQUENCE [LARGE SCALE GENOMIC DNA]</scope>
</reference>
<comment type="similarity">
    <text evidence="1">Belongs to the mTERF family.</text>
</comment>
<dbReference type="GO" id="GO:0003676">
    <property type="term" value="F:nucleic acid binding"/>
    <property type="evidence" value="ECO:0007669"/>
    <property type="project" value="InterPro"/>
</dbReference>
<gene>
    <name evidence="4" type="ORF">VFH_I167640</name>
</gene>
<sequence length="229" mass="26257">MLKFNPCSNRTLIYLRSLTSPQPSPFSLHFSTNTSDSTPFEVSYLIHNFDFYPQSASKLCSTYRLGFKTTQNPDSVLNFFRNHNFSNSQLRNMIAKAPWLLSCNLSKRLSPKFEFFLSKAHNPSFFGDSNVPQNIRMLIENGVADANIARILRIRTRTFQVRDMVSLLEELKGLGFNPSKTTFGVAMIAKTSVTKTTWKEKVDAFNNLGWSHENVIQAFKRQPPVYFHP</sequence>